<proteinExistence type="predicted"/>
<evidence type="ECO:0000313" key="1">
    <source>
        <dbReference type="Proteomes" id="UP000887579"/>
    </source>
</evidence>
<accession>A0AC34FY35</accession>
<name>A0AC34FY35_9BILA</name>
<evidence type="ECO:0000313" key="2">
    <source>
        <dbReference type="WBParaSite" id="ES5_v2.g21933.t1"/>
    </source>
</evidence>
<protein>
    <submittedName>
        <fullName evidence="2">Importin subunit alpha</fullName>
    </submittedName>
</protein>
<dbReference type="WBParaSite" id="ES5_v2.g21933.t1">
    <property type="protein sequence ID" value="ES5_v2.g21933.t1"/>
    <property type="gene ID" value="ES5_v2.g21933"/>
</dbReference>
<reference evidence="2" key="1">
    <citation type="submission" date="2022-11" db="UniProtKB">
        <authorList>
            <consortium name="WormBaseParasite"/>
        </authorList>
    </citation>
    <scope>IDENTIFICATION</scope>
</reference>
<organism evidence="1 2">
    <name type="scientific">Panagrolaimus sp. ES5</name>
    <dbReference type="NCBI Taxonomy" id="591445"/>
    <lineage>
        <taxon>Eukaryota</taxon>
        <taxon>Metazoa</taxon>
        <taxon>Ecdysozoa</taxon>
        <taxon>Nematoda</taxon>
        <taxon>Chromadorea</taxon>
        <taxon>Rhabditida</taxon>
        <taxon>Tylenchina</taxon>
        <taxon>Panagrolaimomorpha</taxon>
        <taxon>Panagrolaimoidea</taxon>
        <taxon>Panagrolaimidae</taxon>
        <taxon>Panagrolaimus</taxon>
    </lineage>
</organism>
<dbReference type="Proteomes" id="UP000887579">
    <property type="component" value="Unplaced"/>
</dbReference>
<sequence>MGYSVINHCANTNGFTKYTQSREGGAQMASNYWHLNFICGKGHQETINVCSTQTKVVCGQDGYDYLYGTLATERCHLNPECEFLKDYCSEISDYANAPSEIEKQHIYSILKQRTNDPETELIARIISSEAVSPEELKQLIQKTVKILNKSSNDKFMCAWILRSISRYSQDFAKLVVEENAVPDLIKLLESTDIDLQEQAILALGNIIGSYPDFRDICIKNGFIEPLIKIIDSSPNIKTLRHSAWLIMNIFRQDKALSLSSTDMDSLLSTLSKLVEFDDIFILSDTFWGIWAFANENSTNIQILLDHGIVKSVITHLSHENQQIQFGALRAVIDFSTGTKEQAQYLLDNGILSLISNQLESNNKHVLFFLNTLITRHPDFISDLFKAELIPSIIDGLISEQQETQINSLFGIHSIVEHGTTNQTIKLIQINTVFNLCKFLT</sequence>